<dbReference type="InterPro" id="IPR003409">
    <property type="entry name" value="MORN"/>
</dbReference>
<evidence type="ECO:0000313" key="9">
    <source>
        <dbReference type="Proteomes" id="UP000324800"/>
    </source>
</evidence>
<name>A0A5J4VHN5_9EUKA</name>
<evidence type="ECO:0000256" key="4">
    <source>
        <dbReference type="ARBA" id="ARBA00022846"/>
    </source>
</evidence>
<sequence length="164" mass="18392">MDLTGSSFEGMPTHGPIQMEGKGKYTFPNGNVYIGDFEDGMFHGIGTLHIVEKGKFVGRWDRGRIVDGKYFFEDGLIAKLDDWKYCSEGDRRFYSERLFGLNPAGQSKHTNSGIIASIPQGCFDTGTSYYDPSTGNLHNYSGVFLRKASQPEADWIVLNCRVQR</sequence>
<keyword evidence="3" id="KW-0677">Repeat</keyword>
<evidence type="ECO:0000256" key="3">
    <source>
        <dbReference type="ARBA" id="ARBA00022737"/>
    </source>
</evidence>
<dbReference type="Proteomes" id="UP000324800">
    <property type="component" value="Unassembled WGS sequence"/>
</dbReference>
<keyword evidence="6" id="KW-0966">Cell projection</keyword>
<evidence type="ECO:0000256" key="6">
    <source>
        <dbReference type="ARBA" id="ARBA00023273"/>
    </source>
</evidence>
<comment type="caution">
    <text evidence="8">The sequence shown here is derived from an EMBL/GenBank/DDBJ whole genome shotgun (WGS) entry which is preliminary data.</text>
</comment>
<dbReference type="AlphaFoldDB" id="A0A5J4VHN5"/>
<dbReference type="OrthoDB" id="300500at2759"/>
<dbReference type="EMBL" id="SNRW01007005">
    <property type="protein sequence ID" value="KAA6382015.1"/>
    <property type="molecule type" value="Genomic_DNA"/>
</dbReference>
<gene>
    <name evidence="8" type="ORF">EZS28_022455</name>
</gene>
<dbReference type="PANTHER" id="PTHR46437">
    <property type="entry name" value="MORN REPEAT-CONTAINING PROTEIN 5"/>
    <property type="match status" value="1"/>
</dbReference>
<proteinExistence type="predicted"/>
<organism evidence="8 9">
    <name type="scientific">Streblomastix strix</name>
    <dbReference type="NCBI Taxonomy" id="222440"/>
    <lineage>
        <taxon>Eukaryota</taxon>
        <taxon>Metamonada</taxon>
        <taxon>Preaxostyla</taxon>
        <taxon>Oxymonadida</taxon>
        <taxon>Streblomastigidae</taxon>
        <taxon>Streblomastix</taxon>
    </lineage>
</organism>
<feature type="region of interest" description="Disordered" evidence="7">
    <location>
        <begin position="1"/>
        <end position="20"/>
    </location>
</feature>
<evidence type="ECO:0000256" key="1">
    <source>
        <dbReference type="ARBA" id="ARBA00004230"/>
    </source>
</evidence>
<dbReference type="SUPFAM" id="SSF82185">
    <property type="entry name" value="Histone H3 K4-specific methyltransferase SET7/9 N-terminal domain"/>
    <property type="match status" value="1"/>
</dbReference>
<evidence type="ECO:0000256" key="2">
    <source>
        <dbReference type="ARBA" id="ARBA00016322"/>
    </source>
</evidence>
<evidence type="ECO:0000256" key="7">
    <source>
        <dbReference type="SAM" id="MobiDB-lite"/>
    </source>
</evidence>
<dbReference type="Pfam" id="PF02493">
    <property type="entry name" value="MORN"/>
    <property type="match status" value="2"/>
</dbReference>
<evidence type="ECO:0000313" key="8">
    <source>
        <dbReference type="EMBL" id="KAA6382015.1"/>
    </source>
</evidence>
<comment type="subcellular location">
    <subcellularLocation>
        <location evidence="1">Cell projection</location>
        <location evidence="1">Cilium</location>
        <location evidence="1">Flagellum</location>
    </subcellularLocation>
</comment>
<keyword evidence="5" id="KW-0969">Cilium</keyword>
<keyword evidence="4" id="KW-0282">Flagellum</keyword>
<dbReference type="GO" id="GO:0031514">
    <property type="term" value="C:motile cilium"/>
    <property type="evidence" value="ECO:0007669"/>
    <property type="project" value="UniProtKB-SubCell"/>
</dbReference>
<accession>A0A5J4VHN5</accession>
<dbReference type="InterPro" id="IPR042814">
    <property type="entry name" value="Morn5"/>
</dbReference>
<dbReference type="PANTHER" id="PTHR46437:SF1">
    <property type="entry name" value="MORN REPEAT-CONTAINING PROTEIN 5"/>
    <property type="match status" value="1"/>
</dbReference>
<evidence type="ECO:0000256" key="5">
    <source>
        <dbReference type="ARBA" id="ARBA00023069"/>
    </source>
</evidence>
<protein>
    <recommendedName>
        <fullName evidence="2">MORN repeat-containing protein 5</fullName>
    </recommendedName>
</protein>
<dbReference type="Gene3D" id="2.20.110.10">
    <property type="entry name" value="Histone H3 K4-specific methyltransferase SET7/9 N-terminal domain"/>
    <property type="match status" value="1"/>
</dbReference>
<reference evidence="8 9" key="1">
    <citation type="submission" date="2019-03" db="EMBL/GenBank/DDBJ databases">
        <title>Single cell metagenomics reveals metabolic interactions within the superorganism composed of flagellate Streblomastix strix and complex community of Bacteroidetes bacteria on its surface.</title>
        <authorList>
            <person name="Treitli S.C."/>
            <person name="Kolisko M."/>
            <person name="Husnik F."/>
            <person name="Keeling P."/>
            <person name="Hampl V."/>
        </authorList>
    </citation>
    <scope>NUCLEOTIDE SEQUENCE [LARGE SCALE GENOMIC DNA]</scope>
    <source>
        <strain evidence="8">ST1C</strain>
    </source>
</reference>